<gene>
    <name evidence="2" type="ORF">VB620_00405</name>
</gene>
<keyword evidence="3" id="KW-1185">Reference proteome</keyword>
<reference evidence="2 3" key="1">
    <citation type="submission" date="2023-12" db="EMBL/GenBank/DDBJ databases">
        <title>Baltic Sea Cyanobacteria.</title>
        <authorList>
            <person name="Delbaje E."/>
            <person name="Fewer D.P."/>
            <person name="Shishido T.K."/>
        </authorList>
    </citation>
    <scope>NUCLEOTIDE SEQUENCE [LARGE SCALE GENOMIC DNA]</scope>
    <source>
        <strain evidence="2 3">UHCC-0300</strain>
    </source>
</reference>
<organism evidence="2 3">
    <name type="scientific">Nodularia harveyana UHCC-0300</name>
    <dbReference type="NCBI Taxonomy" id="2974287"/>
    <lineage>
        <taxon>Bacteria</taxon>
        <taxon>Bacillati</taxon>
        <taxon>Cyanobacteriota</taxon>
        <taxon>Cyanophyceae</taxon>
        <taxon>Nostocales</taxon>
        <taxon>Nodulariaceae</taxon>
        <taxon>Nodularia</taxon>
    </lineage>
</organism>
<evidence type="ECO:0000256" key="1">
    <source>
        <dbReference type="SAM" id="MobiDB-lite"/>
    </source>
</evidence>
<dbReference type="EMBL" id="JAYGHG010000001">
    <property type="protein sequence ID" value="MEA5579798.1"/>
    <property type="molecule type" value="Genomic_DNA"/>
</dbReference>
<name>A0ABU5U8Y9_9CYAN</name>
<proteinExistence type="predicted"/>
<evidence type="ECO:0000313" key="3">
    <source>
        <dbReference type="Proteomes" id="UP001302120"/>
    </source>
</evidence>
<feature type="region of interest" description="Disordered" evidence="1">
    <location>
        <begin position="1"/>
        <end position="20"/>
    </location>
</feature>
<accession>A0ABU5U8Y9</accession>
<protein>
    <submittedName>
        <fullName evidence="2">Uncharacterized protein</fullName>
    </submittedName>
</protein>
<evidence type="ECO:0000313" key="2">
    <source>
        <dbReference type="EMBL" id="MEA5579798.1"/>
    </source>
</evidence>
<dbReference type="RefSeq" id="WP_323194145.1">
    <property type="nucleotide sequence ID" value="NZ_JAYGHG010000001.1"/>
</dbReference>
<comment type="caution">
    <text evidence="2">The sequence shown here is derived from an EMBL/GenBank/DDBJ whole genome shotgun (WGS) entry which is preliminary data.</text>
</comment>
<dbReference type="Proteomes" id="UP001302120">
    <property type="component" value="Unassembled WGS sequence"/>
</dbReference>
<sequence length="56" mass="6466">MKILDSPYTNTPHSELKKTPALESDRSDFLNFNSQFLQYVKTTLANLNGDGHEYFQ</sequence>